<keyword evidence="2" id="KW-1185">Reference proteome</keyword>
<comment type="caution">
    <text evidence="1">The sequence shown here is derived from an EMBL/GenBank/DDBJ whole genome shotgun (WGS) entry which is preliminary data.</text>
</comment>
<organism evidence="1 2">
    <name type="scientific">Leptospira ognonensis</name>
    <dbReference type="NCBI Taxonomy" id="2484945"/>
    <lineage>
        <taxon>Bacteria</taxon>
        <taxon>Pseudomonadati</taxon>
        <taxon>Spirochaetota</taxon>
        <taxon>Spirochaetia</taxon>
        <taxon>Leptospirales</taxon>
        <taxon>Leptospiraceae</taxon>
        <taxon>Leptospira</taxon>
    </lineage>
</organism>
<dbReference type="RefSeq" id="WP_135623164.1">
    <property type="nucleotide sequence ID" value="NZ_RQGD01000022.1"/>
</dbReference>
<reference evidence="1" key="1">
    <citation type="journal article" date="2019" name="PLoS Negl. Trop. Dis.">
        <title>Revisiting the worldwide diversity of Leptospira species in the environment.</title>
        <authorList>
            <person name="Vincent A.T."/>
            <person name="Schiettekatte O."/>
            <person name="Bourhy P."/>
            <person name="Veyrier F.J."/>
            <person name="Picardeau M."/>
        </authorList>
    </citation>
    <scope>NUCLEOTIDE SEQUENCE [LARGE SCALE GENOMIC DNA]</scope>
    <source>
        <strain evidence="1">201702476</strain>
    </source>
</reference>
<accession>A0A4R9K6H4</accession>
<name>A0A4R9K6H4_9LEPT</name>
<dbReference type="AlphaFoldDB" id="A0A4R9K6H4"/>
<dbReference type="NCBIfam" id="NF047527">
    <property type="entry name" value="LIC_12337_fam"/>
    <property type="match status" value="1"/>
</dbReference>
<dbReference type="EMBL" id="RQGD01000022">
    <property type="protein sequence ID" value="TGL60238.1"/>
    <property type="molecule type" value="Genomic_DNA"/>
</dbReference>
<evidence type="ECO:0000313" key="1">
    <source>
        <dbReference type="EMBL" id="TGL60238.1"/>
    </source>
</evidence>
<dbReference type="Proteomes" id="UP000297693">
    <property type="component" value="Unassembled WGS sequence"/>
</dbReference>
<proteinExistence type="predicted"/>
<evidence type="ECO:0000313" key="2">
    <source>
        <dbReference type="Proteomes" id="UP000297693"/>
    </source>
</evidence>
<gene>
    <name evidence="1" type="ORF">EHQ58_06980</name>
</gene>
<sequence>MKKVYIIFAFVIFFGLSFDLTWKEMTRQYSIHSKKDLVIDVSMGSVKPIFAASSNWDGVRDIAKFTKDIVKGIDSILVNLASSNILSQTSTVTAVSGNYTFRYTPNFNGSVTSASLGAKTYKSSFEIWSGSGSTATKALELYFDSATDKSTGSGVLAIWQPNKFDTNLNTANKQIECSMVGGSANGTMVCSWNGPLESAGTIQAARIKVTANATAGTVSYKAAAVPVTSTTCSGGNADYYAIAFITKNVSPYYSTAKWGFNDNAIAATLCTTSNTTNNAYFNTNSNPSATDSTKYFVADGVTSDTNSFNTGGTLYPTIASVDSLFTEMTSGSDTDITTTKLGSMTIAFRSTAAP</sequence>
<protein>
    <submittedName>
        <fullName evidence="1">Uncharacterized protein</fullName>
    </submittedName>
</protein>